<name>A0ABM8ILR7_9ACTN</name>
<reference evidence="1 2" key="1">
    <citation type="journal article" date="2010" name="ChemBioChem">
        <title>Cloning and characterization of the biosynthetic gene cluster of 16-membered macrolide antibiotic FD-891: involvement of a dual functional cytochrome P450 monooxygenase catalyzing epoxidation and hydroxylation.</title>
        <authorList>
            <person name="Kudo F."/>
            <person name="Motegi A."/>
            <person name="Mizoue K."/>
            <person name="Eguchi T."/>
        </authorList>
    </citation>
    <scope>NUCLEOTIDE SEQUENCE [LARGE SCALE GENOMIC DNA]</scope>
    <source>
        <strain evidence="1 2">A-8890</strain>
    </source>
</reference>
<reference evidence="1 2" key="2">
    <citation type="journal article" date="2023" name="ChemBioChem">
        <title>Acyltransferase Domain Exchange between Two Independent Type I Polyketide Synthases in the Same Producer Strain of Macrolide Antibiotics.</title>
        <authorList>
            <person name="Kudo F."/>
            <person name="Kishikawa K."/>
            <person name="Tsuboi K."/>
            <person name="Kido T."/>
            <person name="Usui T."/>
            <person name="Hashimoto J."/>
            <person name="Shin-Ya K."/>
            <person name="Miyanaga A."/>
            <person name="Eguchi T."/>
        </authorList>
    </citation>
    <scope>NUCLEOTIDE SEQUENCE [LARGE SCALE GENOMIC DNA]</scope>
    <source>
        <strain evidence="1 2">A-8890</strain>
    </source>
</reference>
<dbReference type="PROSITE" id="PS51257">
    <property type="entry name" value="PROKAR_LIPOPROTEIN"/>
    <property type="match status" value="1"/>
</dbReference>
<accession>A0ABM8ILR7</accession>
<organism evidence="1 2">
    <name type="scientific">Streptomyces graminofaciens</name>
    <dbReference type="NCBI Taxonomy" id="68212"/>
    <lineage>
        <taxon>Bacteria</taxon>
        <taxon>Bacillati</taxon>
        <taxon>Actinomycetota</taxon>
        <taxon>Actinomycetes</taxon>
        <taxon>Kitasatosporales</taxon>
        <taxon>Streptomycetaceae</taxon>
        <taxon>Streptomyces</taxon>
    </lineage>
</organism>
<protein>
    <recommendedName>
        <fullName evidence="3">Lipoprotein</fullName>
    </recommendedName>
</protein>
<evidence type="ECO:0000313" key="2">
    <source>
        <dbReference type="Proteomes" id="UP001321542"/>
    </source>
</evidence>
<sequence length="221" mass="23622">MEEDVRDAMTFHHPVKSTPFFLVSCLAFFAVSCTSSSESTDASSQNLISLSEACDGIFKKGIVTDIEETARGKSLKDGVEPSGGDDRQLAEAVRSLNEGTAVGSEETCRVDGESGGEAELIVQFAWQSGSFPSSDAQPGTLAVYDSSNHTHALIIDCRRSDLFPSKTDRRVLRASLVDRVGLNSNSAAKILIASAKKVTSSLDCEEEIKFPTPPEIVSGLK</sequence>
<evidence type="ECO:0008006" key="3">
    <source>
        <dbReference type="Google" id="ProtNLM"/>
    </source>
</evidence>
<dbReference type="RefSeq" id="WP_286251696.1">
    <property type="nucleotide sequence ID" value="NZ_AP018448.1"/>
</dbReference>
<dbReference type="EMBL" id="AP018448">
    <property type="protein sequence ID" value="BBC32527.1"/>
    <property type="molecule type" value="Genomic_DNA"/>
</dbReference>
<dbReference type="Proteomes" id="UP001321542">
    <property type="component" value="Chromosome"/>
</dbReference>
<proteinExistence type="predicted"/>
<gene>
    <name evidence="1" type="ORF">SGFS_038210</name>
</gene>
<evidence type="ECO:0000313" key="1">
    <source>
        <dbReference type="EMBL" id="BBC32527.1"/>
    </source>
</evidence>
<keyword evidence="2" id="KW-1185">Reference proteome</keyword>